<comment type="caution">
    <text evidence="2">The sequence shown here is derived from an EMBL/GenBank/DDBJ whole genome shotgun (WGS) entry which is preliminary data.</text>
</comment>
<organism evidence="2 3">
    <name type="scientific">Thioclava dalianensis</name>
    <dbReference type="NCBI Taxonomy" id="1185766"/>
    <lineage>
        <taxon>Bacteria</taxon>
        <taxon>Pseudomonadati</taxon>
        <taxon>Pseudomonadota</taxon>
        <taxon>Alphaproteobacteria</taxon>
        <taxon>Rhodobacterales</taxon>
        <taxon>Paracoccaceae</taxon>
        <taxon>Thioclava</taxon>
    </lineage>
</organism>
<evidence type="ECO:0000313" key="3">
    <source>
        <dbReference type="Proteomes" id="UP000027725"/>
    </source>
</evidence>
<dbReference type="EMBL" id="JHEH01000079">
    <property type="protein sequence ID" value="KEP67814.1"/>
    <property type="molecule type" value="Genomic_DNA"/>
</dbReference>
<protein>
    <submittedName>
        <fullName evidence="2">Uncharacterized protein</fullName>
    </submittedName>
</protein>
<reference evidence="2 3" key="1">
    <citation type="submission" date="2014-03" db="EMBL/GenBank/DDBJ databases">
        <title>The draft genome sequence of Thioclava dalianensis DLFJ1-1.</title>
        <authorList>
            <person name="Lai Q."/>
            <person name="Shao Z."/>
        </authorList>
    </citation>
    <scope>NUCLEOTIDE SEQUENCE [LARGE SCALE GENOMIC DNA]</scope>
    <source>
        <strain evidence="2 3">DLFJ1-1</strain>
    </source>
</reference>
<feature type="coiled-coil region" evidence="1">
    <location>
        <begin position="65"/>
        <end position="92"/>
    </location>
</feature>
<evidence type="ECO:0000313" key="2">
    <source>
        <dbReference type="EMBL" id="KEP67814.1"/>
    </source>
</evidence>
<dbReference type="Proteomes" id="UP000027725">
    <property type="component" value="Unassembled WGS sequence"/>
</dbReference>
<accession>A0A074T7Z8</accession>
<keyword evidence="3" id="KW-1185">Reference proteome</keyword>
<dbReference type="AlphaFoldDB" id="A0A074T7Z8"/>
<dbReference type="RefSeq" id="WP_038070207.1">
    <property type="nucleotide sequence ID" value="NZ_FOVB01000006.1"/>
</dbReference>
<gene>
    <name evidence="2" type="ORF">DL1_19625</name>
</gene>
<name>A0A074T7Z8_9RHOB</name>
<evidence type="ECO:0000256" key="1">
    <source>
        <dbReference type="SAM" id="Coils"/>
    </source>
</evidence>
<proteinExistence type="predicted"/>
<sequence length="123" mass="13229">MSLIPPWARLAAGGVVLAAAFGAGVWVRDAFCRAEVAQMKATASEATSAALRAERARTASAITEANDKARQLAEAEADLLAAQQARTTAERKLFDAFDADPDLSRPGIPDRVLQQIRDHWRAQ</sequence>
<keyword evidence="1" id="KW-0175">Coiled coil</keyword>